<protein>
    <submittedName>
        <fullName evidence="1">Uncharacterized protein</fullName>
    </submittedName>
</protein>
<dbReference type="Proteomes" id="UP000011724">
    <property type="component" value="Chromosome"/>
</dbReference>
<accession>M1WJP8</accession>
<dbReference type="HOGENOM" id="CLU_3079205_0_0_7"/>
<reference evidence="2" key="2">
    <citation type="journal article" date="2013" name="Stand. Genomic Sci.">
        <title>Complete genome sequence of Desulfocapsa sulfexigens, a marine deltaproteobacterium specialized in disproportionating inorganic sulfur compounds.</title>
        <authorList>
            <person name="Finster K.W."/>
            <person name="Kjeldsen K.U."/>
            <person name="Kube M."/>
            <person name="Reinhardt R."/>
            <person name="Mussmann M."/>
            <person name="Amann R."/>
            <person name="Schreiber L."/>
        </authorList>
    </citation>
    <scope>NUCLEOTIDE SEQUENCE [LARGE SCALE GENOMIC DNA]</scope>
    <source>
        <strain evidence="2">DSM 10523 / SB164P1</strain>
    </source>
</reference>
<dbReference type="PATRIC" id="fig|879567.3.peg.1068"/>
<reference evidence="1 2" key="1">
    <citation type="journal article" date="2013" name="PLoS ONE">
        <title>The first genomic and proteomic characterization of a deep-sea sulfate reducer: insights into the piezophilic lifestyle of Desulfovibrio piezophilus.</title>
        <authorList>
            <person name="Pradel N."/>
            <person name="Ji B."/>
            <person name="Gimenez G."/>
            <person name="Talla E."/>
            <person name="Lenoble P."/>
            <person name="Garel M."/>
            <person name="Tamburini C."/>
            <person name="Fourquet P."/>
            <person name="Lebrun R."/>
            <person name="Bertin P."/>
            <person name="Denis Y."/>
            <person name="Pophillat M."/>
            <person name="Barbe V."/>
            <person name="Ollivier B."/>
            <person name="Dolla A."/>
        </authorList>
    </citation>
    <scope>NUCLEOTIDE SEQUENCE [LARGE SCALE GENOMIC DNA]</scope>
    <source>
        <strain evidence="2">DSM 10523 / SB164P1</strain>
    </source>
</reference>
<gene>
    <name evidence="1" type="ordered locus">BN4_11034</name>
</gene>
<dbReference type="EMBL" id="FO203427">
    <property type="protein sequence ID" value="CCH48271.1"/>
    <property type="molecule type" value="Genomic_DNA"/>
</dbReference>
<dbReference type="KEGG" id="dpi:BN4_11034"/>
<evidence type="ECO:0000313" key="2">
    <source>
        <dbReference type="Proteomes" id="UP000011724"/>
    </source>
</evidence>
<dbReference type="STRING" id="1322246.BN4_11034"/>
<sequence length="52" mass="5692">MKKPIRKEITKAASVGEATGSRRSLSYVGTLLFISDNGALDNLIAWLKGKVW</sequence>
<evidence type="ECO:0000313" key="1">
    <source>
        <dbReference type="EMBL" id="CCH48271.1"/>
    </source>
</evidence>
<dbReference type="RefSeq" id="WP_015414322.1">
    <property type="nucleotide sequence ID" value="NC_020409.1"/>
</dbReference>
<organism evidence="1 2">
    <name type="scientific">Pseudodesulfovibrio piezophilus (strain DSM 21447 / JCM 15486 / C1TLV30)</name>
    <name type="common">Desulfovibrio piezophilus</name>
    <dbReference type="NCBI Taxonomy" id="1322246"/>
    <lineage>
        <taxon>Bacteria</taxon>
        <taxon>Pseudomonadati</taxon>
        <taxon>Thermodesulfobacteriota</taxon>
        <taxon>Desulfovibrionia</taxon>
        <taxon>Desulfovibrionales</taxon>
        <taxon>Desulfovibrionaceae</taxon>
    </lineage>
</organism>
<name>M1WJP8_PSEP2</name>
<dbReference type="AlphaFoldDB" id="M1WJP8"/>
<keyword evidence="2" id="KW-1185">Reference proteome</keyword>
<proteinExistence type="predicted"/>